<feature type="domain" description="Carbohydrate-binding" evidence="1">
    <location>
        <begin position="669"/>
        <end position="830"/>
    </location>
</feature>
<evidence type="ECO:0000259" key="1">
    <source>
        <dbReference type="Pfam" id="PF06452"/>
    </source>
</evidence>
<reference evidence="2" key="2">
    <citation type="journal article" date="2021" name="PeerJ">
        <title>Extensive microbial diversity within the chicken gut microbiome revealed by metagenomics and culture.</title>
        <authorList>
            <person name="Gilroy R."/>
            <person name="Ravi A."/>
            <person name="Getino M."/>
            <person name="Pursley I."/>
            <person name="Horton D.L."/>
            <person name="Alikhan N.F."/>
            <person name="Baker D."/>
            <person name="Gharbi K."/>
            <person name="Hall N."/>
            <person name="Watson M."/>
            <person name="Adriaenssens E.M."/>
            <person name="Foster-Nyarko E."/>
            <person name="Jarju S."/>
            <person name="Secka A."/>
            <person name="Antonio M."/>
            <person name="Oren A."/>
            <person name="Chaudhuri R.R."/>
            <person name="La Ragione R."/>
            <person name="Hildebrand F."/>
            <person name="Pallen M.J."/>
        </authorList>
    </citation>
    <scope>NUCLEOTIDE SEQUENCE</scope>
    <source>
        <strain evidence="2">ChiSjej4B22-9803</strain>
    </source>
</reference>
<gene>
    <name evidence="2" type="ORF">IAB04_01945</name>
</gene>
<evidence type="ECO:0000313" key="2">
    <source>
        <dbReference type="EMBL" id="HIU48105.1"/>
    </source>
</evidence>
<dbReference type="AlphaFoldDB" id="A0A9D1LUC5"/>
<dbReference type="SUPFAM" id="SSF49344">
    <property type="entry name" value="CBD9-like"/>
    <property type="match status" value="1"/>
</dbReference>
<dbReference type="InterPro" id="IPR010502">
    <property type="entry name" value="Carb-bd_dom_fam9"/>
</dbReference>
<feature type="non-terminal residue" evidence="2">
    <location>
        <position position="1"/>
    </location>
</feature>
<dbReference type="Pfam" id="PF06452">
    <property type="entry name" value="CBM9_1"/>
    <property type="match status" value="1"/>
</dbReference>
<evidence type="ECO:0000313" key="3">
    <source>
        <dbReference type="Proteomes" id="UP000824111"/>
    </source>
</evidence>
<name>A0A9D1LUC5_9FIRM</name>
<accession>A0A9D1LUC5</accession>
<dbReference type="PANTHER" id="PTHR12631">
    <property type="entry name" value="ALPHA-L-IDURONIDASE"/>
    <property type="match status" value="1"/>
</dbReference>
<dbReference type="PANTHER" id="PTHR12631:SF10">
    <property type="entry name" value="BETA-XYLOSIDASE-LIKE PROTEIN-RELATED"/>
    <property type="match status" value="1"/>
</dbReference>
<comment type="caution">
    <text evidence="2">The sequence shown here is derived from an EMBL/GenBank/DDBJ whole genome shotgun (WGS) entry which is preliminary data.</text>
</comment>
<dbReference type="Gene3D" id="3.20.20.80">
    <property type="entry name" value="Glycosidases"/>
    <property type="match status" value="1"/>
</dbReference>
<proteinExistence type="predicted"/>
<dbReference type="InterPro" id="IPR051923">
    <property type="entry name" value="Glycosyl_Hydrolase_39"/>
</dbReference>
<reference evidence="2" key="1">
    <citation type="submission" date="2020-10" db="EMBL/GenBank/DDBJ databases">
        <authorList>
            <person name="Gilroy R."/>
        </authorList>
    </citation>
    <scope>NUCLEOTIDE SEQUENCE</scope>
    <source>
        <strain evidence="2">ChiSjej4B22-9803</strain>
    </source>
</reference>
<sequence>VPAGTTETTDITLQVKGYGFYTIDVYVTNLETGETKHSQKAFSVANAPADGVVNTAMGVCNHFNMGHGVEELERKTELMKKAGFVGIREGYLWAEFEKTPGVYKKTEIHERADQALMANGMTRFVQLALNNPAVTPEFPPVSEEAVQKFADYAYNVVLQTKGLVEGVEVWNEWDIKTFNPQQVPVDKYVALLKATYEAVKKANPDCKVYGMGGCTSETFAEEFFKNGGGEYCDGFSWHPYPGGTNSQQAYEKFMKWKDIAIKYGYGDKPIVLSEFNWSSGFVSEDDQANYAIHYSAMTMGMIETLYWYVSQEKQNTTESEKHFGLIRAWDEAEAAPYEPYSAKPEYLAVANWNTLMTGAEPMGKVELDDPEITAYKFKSRTGEDVLIIWNDSMDAVSKALKLDTNSITVYDRYGNKKQLNADDHCFDFSVSKKPQYIFGNFNTVETAAESASCNMVYFDTITDDEKSFMVHQNFDGEAEIQLDLPKNITAVQVGGFEDNNAKVTLKTGKNPADTEVITVRLVDKHTKAERWSYDMPVRYHEAASYRIYATRFRSRRWNCNFTISNNANNRAISGEIIFTGPEFMKNKRYTFENLPTGGEKTFAIAIPETLGDVKQEVKGSLRLDSGEEYSFSKTIYFTNFVETETAPVIDGVLAPGEWQLDAPFKLMYEDQVQRLTPWSTDDCSGKIYCMWDNQYFYIAGAIKDDVLGDNDLEKRIWANDSIQFAFTEAQISGSKQTEYGIGLVNGEAAVERYSYFGVDAGMLGQEDQFRGEGVDVEITRNEEEKTTYYEARFPWIEIFGKPISPASYDEFYFSLLVNDNDGSGRRGWIEFCPGIGEAKDSAAFESIPVVRKNIW</sequence>
<protein>
    <recommendedName>
        <fullName evidence="1">Carbohydrate-binding domain-containing protein</fullName>
    </recommendedName>
</protein>
<dbReference type="Gene3D" id="2.60.40.1190">
    <property type="match status" value="1"/>
</dbReference>
<dbReference type="GO" id="GO:0004553">
    <property type="term" value="F:hydrolase activity, hydrolyzing O-glycosyl compounds"/>
    <property type="evidence" value="ECO:0007669"/>
    <property type="project" value="InterPro"/>
</dbReference>
<dbReference type="GO" id="GO:0030246">
    <property type="term" value="F:carbohydrate binding"/>
    <property type="evidence" value="ECO:0007669"/>
    <property type="project" value="InterPro"/>
</dbReference>
<organism evidence="2 3">
    <name type="scientific">Candidatus Avimonoglobus intestinipullorum</name>
    <dbReference type="NCBI Taxonomy" id="2840699"/>
    <lineage>
        <taxon>Bacteria</taxon>
        <taxon>Bacillati</taxon>
        <taxon>Bacillota</taxon>
        <taxon>Clostridia</taxon>
        <taxon>Eubacteriales</taxon>
        <taxon>Candidatus Avimonoglobus</taxon>
    </lineage>
</organism>
<dbReference type="GO" id="GO:0016052">
    <property type="term" value="P:carbohydrate catabolic process"/>
    <property type="evidence" value="ECO:0007669"/>
    <property type="project" value="InterPro"/>
</dbReference>
<dbReference type="SUPFAM" id="SSF51445">
    <property type="entry name" value="(Trans)glycosidases"/>
    <property type="match status" value="1"/>
</dbReference>
<dbReference type="Proteomes" id="UP000824111">
    <property type="component" value="Unassembled WGS sequence"/>
</dbReference>
<dbReference type="EMBL" id="DVND01000048">
    <property type="protein sequence ID" value="HIU48105.1"/>
    <property type="molecule type" value="Genomic_DNA"/>
</dbReference>
<dbReference type="InterPro" id="IPR017853">
    <property type="entry name" value="GH"/>
</dbReference>